<organism evidence="1 2">
    <name type="scientific">Brevifollis gellanilyticus</name>
    <dbReference type="NCBI Taxonomy" id="748831"/>
    <lineage>
        <taxon>Bacteria</taxon>
        <taxon>Pseudomonadati</taxon>
        <taxon>Verrucomicrobiota</taxon>
        <taxon>Verrucomicrobiia</taxon>
        <taxon>Verrucomicrobiales</taxon>
        <taxon>Verrucomicrobiaceae</taxon>
    </lineage>
</organism>
<protein>
    <submittedName>
        <fullName evidence="1">Uncharacterized protein</fullName>
    </submittedName>
</protein>
<proteinExistence type="predicted"/>
<sequence length="448" mass="48489">MRGFAIAGSIVVLGVLVVMFGSVETEISRKDKQAQETRRVDGVEFLQVDKVKPAHIPDVLGAKLTLDAPQASEITAPDLKELSLTDRLDDFFLNNVALENLPLGQAMALLKQMLLTTDKQKALALHKFIVSLPTAALGRLVTLHSTSISYLEAVKTLASMAGCDVDLGEHRITLKVQAGPWPQTAGKRALTDMLDRKDDQVTKDSADQLAWLKRDALRIGVRFNGDGSASMTASQWETLRLMQDYRRRQELSLIPPVAVYLLPEGYLSPILQVTPQQVLQLMMTLNQQGFAAYSDVPYALLDPNIAQQIVVIARVGDRVVVSQHTTIPVPRQAEYEQYVSMPEPPTGSEEAIYSYQGSSMAMLIVDQTPGSDRNVSRIGEGEDSRLLQIEAAGSVTASAITPAMARALAQMIAENPNSLGYGMGAILQTPQNAAESAPESAATTPAGP</sequence>
<name>A0A512M367_9BACT</name>
<dbReference type="AlphaFoldDB" id="A0A512M367"/>
<reference evidence="1 2" key="1">
    <citation type="submission" date="2019-07" db="EMBL/GenBank/DDBJ databases">
        <title>Whole genome shotgun sequence of Brevifollis gellanilyticus NBRC 108608.</title>
        <authorList>
            <person name="Hosoyama A."/>
            <person name="Uohara A."/>
            <person name="Ohji S."/>
            <person name="Ichikawa N."/>
        </authorList>
    </citation>
    <scope>NUCLEOTIDE SEQUENCE [LARGE SCALE GENOMIC DNA]</scope>
    <source>
        <strain evidence="1 2">NBRC 108608</strain>
    </source>
</reference>
<keyword evidence="2" id="KW-1185">Reference proteome</keyword>
<gene>
    <name evidence="1" type="ORF">BGE01nite_04850</name>
</gene>
<accession>A0A512M367</accession>
<comment type="caution">
    <text evidence="1">The sequence shown here is derived from an EMBL/GenBank/DDBJ whole genome shotgun (WGS) entry which is preliminary data.</text>
</comment>
<dbReference type="Proteomes" id="UP000321577">
    <property type="component" value="Unassembled WGS sequence"/>
</dbReference>
<evidence type="ECO:0000313" key="1">
    <source>
        <dbReference type="EMBL" id="GEP41194.1"/>
    </source>
</evidence>
<evidence type="ECO:0000313" key="2">
    <source>
        <dbReference type="Proteomes" id="UP000321577"/>
    </source>
</evidence>
<dbReference type="EMBL" id="BKAG01000002">
    <property type="protein sequence ID" value="GEP41194.1"/>
    <property type="molecule type" value="Genomic_DNA"/>
</dbReference>